<proteinExistence type="inferred from homology"/>
<dbReference type="GO" id="GO:0006644">
    <property type="term" value="P:phospholipid metabolic process"/>
    <property type="evidence" value="ECO:0007669"/>
    <property type="project" value="EnsemblFungi"/>
</dbReference>
<evidence type="ECO:0000256" key="6">
    <source>
        <dbReference type="SAM" id="Phobius"/>
    </source>
</evidence>
<dbReference type="EMBL" id="HE576752">
    <property type="protein sequence ID" value="CCC67884.1"/>
    <property type="molecule type" value="Genomic_DNA"/>
</dbReference>
<dbReference type="GO" id="GO:0072546">
    <property type="term" value="C:EMC complex"/>
    <property type="evidence" value="ECO:0007669"/>
    <property type="project" value="EnsemblFungi"/>
</dbReference>
<dbReference type="HOGENOM" id="CLU_132206_1_0_1"/>
<dbReference type="GO" id="GO:0034975">
    <property type="term" value="P:protein folding in endoplasmic reticulum"/>
    <property type="evidence" value="ECO:0007669"/>
    <property type="project" value="TreeGrafter"/>
</dbReference>
<dbReference type="FunCoup" id="G0V8T5">
    <property type="interactions" value="74"/>
</dbReference>
<dbReference type="STRING" id="1064592.G0V8T5"/>
<comment type="similarity">
    <text evidence="2">Belongs to the membrane magnesium transporter (TC 1.A.67) family.</text>
</comment>
<evidence type="ECO:0000256" key="4">
    <source>
        <dbReference type="ARBA" id="ARBA00022989"/>
    </source>
</evidence>
<dbReference type="InParanoid" id="G0V8T5"/>
<evidence type="ECO:0000256" key="5">
    <source>
        <dbReference type="ARBA" id="ARBA00023136"/>
    </source>
</evidence>
<keyword evidence="5 6" id="KW-0472">Membrane</keyword>
<feature type="chain" id="PRO_5003410859" description="ER membrane protein complex subunit 5" evidence="7">
    <location>
        <begin position="20"/>
        <end position="141"/>
    </location>
</feature>
<dbReference type="OMA" id="STHYHTD"/>
<accession>G0V8T5</accession>
<keyword evidence="3 6" id="KW-0812">Transmembrane</keyword>
<feature type="transmembrane region" description="Helical" evidence="6">
    <location>
        <begin position="46"/>
        <end position="64"/>
    </location>
</feature>
<dbReference type="GeneID" id="96901362"/>
<dbReference type="InterPro" id="IPR053279">
    <property type="entry name" value="EMC_subunit"/>
</dbReference>
<dbReference type="GO" id="GO:0045050">
    <property type="term" value="P:protein insertion into ER membrane by stop-transfer membrane-anchor sequence"/>
    <property type="evidence" value="ECO:0007669"/>
    <property type="project" value="EnsemblFungi"/>
</dbReference>
<dbReference type="PANTHER" id="PTHR28144">
    <property type="entry name" value="ER MEMBRANE PROTEIN COMPLEX SUBUNIT 5"/>
    <property type="match status" value="1"/>
</dbReference>
<comment type="subcellular location">
    <subcellularLocation>
        <location evidence="1">Endomembrane system</location>
        <topology evidence="1">Multi-pass membrane protein</topology>
    </subcellularLocation>
</comment>
<dbReference type="GO" id="GO:0015914">
    <property type="term" value="P:phospholipid transport"/>
    <property type="evidence" value="ECO:0007669"/>
    <property type="project" value="EnsemblFungi"/>
</dbReference>
<dbReference type="AlphaFoldDB" id="G0V8T5"/>
<dbReference type="RefSeq" id="XP_003674264.1">
    <property type="nucleotide sequence ID" value="XM_003674216.1"/>
</dbReference>
<dbReference type="PANTHER" id="PTHR28144:SF1">
    <property type="entry name" value="ER MEMBRANE PROTEIN COMPLEX SUBUNIT 5"/>
    <property type="match status" value="1"/>
</dbReference>
<feature type="signal peptide" evidence="7">
    <location>
        <begin position="1"/>
        <end position="19"/>
    </location>
</feature>
<evidence type="ECO:0000256" key="1">
    <source>
        <dbReference type="ARBA" id="ARBA00004127"/>
    </source>
</evidence>
<protein>
    <recommendedName>
        <fullName evidence="10">ER membrane protein complex subunit 5</fullName>
    </recommendedName>
</protein>
<reference key="2">
    <citation type="submission" date="2011-08" db="EMBL/GenBank/DDBJ databases">
        <title>Genome sequence of Naumovozyma castellii.</title>
        <authorList>
            <person name="Gordon J.L."/>
            <person name="Armisen D."/>
            <person name="Proux-Wera E."/>
            <person name="OhEigeartaigh S.S."/>
            <person name="Byrne K.P."/>
            <person name="Wolfe K.H."/>
        </authorList>
    </citation>
    <scope>NUCLEOTIDE SEQUENCE</scope>
    <source>
        <strain>Type strain:CBS 4309</strain>
    </source>
</reference>
<dbReference type="eggNOG" id="ENOG502S8V0">
    <property type="taxonomic scope" value="Eukaryota"/>
</dbReference>
<reference evidence="8 9" key="1">
    <citation type="journal article" date="2011" name="Proc. Natl. Acad. Sci. U.S.A.">
        <title>Evolutionary erosion of yeast sex chromosomes by mating-type switching accidents.</title>
        <authorList>
            <person name="Gordon J.L."/>
            <person name="Armisen D."/>
            <person name="Proux-Wera E."/>
            <person name="Oheigeartaigh S.S."/>
            <person name="Byrne K.P."/>
            <person name="Wolfe K.H."/>
        </authorList>
    </citation>
    <scope>NUCLEOTIDE SEQUENCE [LARGE SCALE GENOMIC DNA]</scope>
    <source>
        <strain evidence="9">ATCC 76901 / BCRC 22586 / CBS 4309 / NBRC 1992 / NRRL Y-12630</strain>
    </source>
</reference>
<evidence type="ECO:0000256" key="3">
    <source>
        <dbReference type="ARBA" id="ARBA00022692"/>
    </source>
</evidence>
<keyword evidence="4 6" id="KW-1133">Transmembrane helix</keyword>
<gene>
    <name evidence="8" type="primary">NCAS0A13260</name>
    <name evidence="8" type="ordered locus">NCAS_0A13260</name>
</gene>
<evidence type="ECO:0000313" key="9">
    <source>
        <dbReference type="Proteomes" id="UP000001640"/>
    </source>
</evidence>
<organism evidence="8 9">
    <name type="scientific">Naumovozyma castellii</name>
    <name type="common">Yeast</name>
    <name type="synonym">Saccharomyces castellii</name>
    <dbReference type="NCBI Taxonomy" id="27288"/>
    <lineage>
        <taxon>Eukaryota</taxon>
        <taxon>Fungi</taxon>
        <taxon>Dikarya</taxon>
        <taxon>Ascomycota</taxon>
        <taxon>Saccharomycotina</taxon>
        <taxon>Saccharomycetes</taxon>
        <taxon>Saccharomycetales</taxon>
        <taxon>Saccharomycetaceae</taxon>
        <taxon>Naumovozyma</taxon>
    </lineage>
</organism>
<sequence>MSIVSKLFFLIGSIQLLHAGFSSYEFYQILKNVTTEKKLTLPKDIQYETILGLLFTVFSIFLSFDKKSYYPIHMLKRDDIIKGEYLQDISLSKATDVDNLIGSNPTGEVSYTPNFIDIHEKRKSVKQWIAKNPTNEGKKQK</sequence>
<dbReference type="Proteomes" id="UP000001640">
    <property type="component" value="Chromosome 1"/>
</dbReference>
<dbReference type="Pfam" id="PF10270">
    <property type="entry name" value="MMgT"/>
    <property type="match status" value="1"/>
</dbReference>
<keyword evidence="7" id="KW-0732">Signal</keyword>
<dbReference type="GO" id="GO:0032977">
    <property type="term" value="F:membrane insertase activity"/>
    <property type="evidence" value="ECO:0007669"/>
    <property type="project" value="EnsemblFungi"/>
</dbReference>
<evidence type="ECO:0000256" key="2">
    <source>
        <dbReference type="ARBA" id="ARBA00006109"/>
    </source>
</evidence>
<evidence type="ECO:0000256" key="7">
    <source>
        <dbReference type="SAM" id="SignalP"/>
    </source>
</evidence>
<dbReference type="KEGG" id="ncs:NCAS_0A13260"/>
<keyword evidence="9" id="KW-1185">Reference proteome</keyword>
<evidence type="ECO:0008006" key="10">
    <source>
        <dbReference type="Google" id="ProtNLM"/>
    </source>
</evidence>
<evidence type="ECO:0000313" key="8">
    <source>
        <dbReference type="EMBL" id="CCC67884.1"/>
    </source>
</evidence>
<name>G0V8T5_NAUCA</name>
<dbReference type="OrthoDB" id="44756at2759"/>
<dbReference type="InterPro" id="IPR018937">
    <property type="entry name" value="MMgT"/>
</dbReference>